<gene>
    <name evidence="2" type="ORF">AL00_15945</name>
</gene>
<dbReference type="EMBL" id="JANF02000073">
    <property type="protein sequence ID" value="KER35458.1"/>
    <property type="molecule type" value="Genomic_DNA"/>
</dbReference>
<dbReference type="GO" id="GO:0003676">
    <property type="term" value="F:nucleic acid binding"/>
    <property type="evidence" value="ECO:0007669"/>
    <property type="project" value="InterPro"/>
</dbReference>
<dbReference type="Pfam" id="PF00565">
    <property type="entry name" value="SNase"/>
    <property type="match status" value="1"/>
</dbReference>
<protein>
    <submittedName>
        <fullName evidence="2">Nuclease</fullName>
    </submittedName>
</protein>
<dbReference type="SUPFAM" id="SSF50199">
    <property type="entry name" value="Staphylococcal nuclease"/>
    <property type="match status" value="1"/>
</dbReference>
<evidence type="ECO:0000313" key="2">
    <source>
        <dbReference type="EMBL" id="KER35458.1"/>
    </source>
</evidence>
<proteinExistence type="predicted"/>
<dbReference type="PROSITE" id="PS50830">
    <property type="entry name" value="TNASE_3"/>
    <property type="match status" value="1"/>
</dbReference>
<dbReference type="InterPro" id="IPR016071">
    <property type="entry name" value="Staphylococal_nuclease_OB-fold"/>
</dbReference>
<comment type="caution">
    <text evidence="2">The sequence shown here is derived from an EMBL/GenBank/DDBJ whole genome shotgun (WGS) entry which is preliminary data.</text>
</comment>
<sequence>MFGIFLLAAVTVVDGDTLRLDGERVRLVGIDAPEIHGCPAGRACAPGDGQASKRSLQNLMNGSLSIRRVGHDRYGRTLAHVYVNGVNVACEQIGRGQAVYMRKWDNGLELARECR</sequence>
<name>A0A8E0WR82_9SPHN</name>
<dbReference type="PROSITE" id="PS01284">
    <property type="entry name" value="TNASE_2"/>
    <property type="match status" value="1"/>
</dbReference>
<dbReference type="AlphaFoldDB" id="A0A8E0WR82"/>
<reference evidence="2 3" key="1">
    <citation type="submission" date="2014-05" db="EMBL/GenBank/DDBJ databases">
        <title>Genome Announcement of Sphingobium lucknowense F2.</title>
        <authorList>
            <person name="Lal R."/>
            <person name="Negi V."/>
            <person name="Lata P."/>
            <person name="Sangwan N."/>
            <person name="Gupta S.K."/>
            <person name="Rao D.L.N."/>
            <person name="Das S."/>
        </authorList>
    </citation>
    <scope>NUCLEOTIDE SEQUENCE [LARGE SCALE GENOMIC DNA]</scope>
    <source>
        <strain evidence="2 3">F2</strain>
    </source>
</reference>
<dbReference type="RefSeq" id="WP_020819326.1">
    <property type="nucleotide sequence ID" value="NZ_JANF02000073.1"/>
</dbReference>
<dbReference type="Proteomes" id="UP000028135">
    <property type="component" value="Unassembled WGS sequence"/>
</dbReference>
<feature type="domain" description="TNase-like" evidence="1">
    <location>
        <begin position="12"/>
        <end position="98"/>
    </location>
</feature>
<evidence type="ECO:0000259" key="1">
    <source>
        <dbReference type="PROSITE" id="PS50830"/>
    </source>
</evidence>
<dbReference type="GO" id="GO:0004518">
    <property type="term" value="F:nuclease activity"/>
    <property type="evidence" value="ECO:0007669"/>
    <property type="project" value="InterPro"/>
</dbReference>
<dbReference type="InterPro" id="IPR035437">
    <property type="entry name" value="SNase_OB-fold_sf"/>
</dbReference>
<dbReference type="InterPro" id="IPR002071">
    <property type="entry name" value="Thermonucl_AS"/>
</dbReference>
<organism evidence="2 3">
    <name type="scientific">Sphingobium indicum F2</name>
    <dbReference type="NCBI Taxonomy" id="1450518"/>
    <lineage>
        <taxon>Bacteria</taxon>
        <taxon>Pseudomonadati</taxon>
        <taxon>Pseudomonadota</taxon>
        <taxon>Alphaproteobacteria</taxon>
        <taxon>Sphingomonadales</taxon>
        <taxon>Sphingomonadaceae</taxon>
        <taxon>Sphingobium</taxon>
    </lineage>
</organism>
<evidence type="ECO:0000313" key="3">
    <source>
        <dbReference type="Proteomes" id="UP000028135"/>
    </source>
</evidence>
<dbReference type="Gene3D" id="2.40.50.90">
    <property type="match status" value="1"/>
</dbReference>
<accession>A0A8E0WR82</accession>